<accession>A0A4Z2HVF8</accession>
<keyword evidence="2" id="KW-1185">Reference proteome</keyword>
<dbReference type="EMBL" id="SRLO01000182">
    <property type="protein sequence ID" value="TNN68994.1"/>
    <property type="molecule type" value="Genomic_DNA"/>
</dbReference>
<proteinExistence type="predicted"/>
<gene>
    <name evidence="1" type="ORF">EYF80_020855</name>
</gene>
<reference evidence="1 2" key="1">
    <citation type="submission" date="2019-03" db="EMBL/GenBank/DDBJ databases">
        <title>First draft genome of Liparis tanakae, snailfish: a comprehensive survey of snailfish specific genes.</title>
        <authorList>
            <person name="Kim W."/>
            <person name="Song I."/>
            <person name="Jeong J.-H."/>
            <person name="Kim D."/>
            <person name="Kim S."/>
            <person name="Ryu S."/>
            <person name="Song J.Y."/>
            <person name="Lee S.K."/>
        </authorList>
    </citation>
    <scope>NUCLEOTIDE SEQUENCE [LARGE SCALE GENOMIC DNA]</scope>
    <source>
        <tissue evidence="1">Muscle</tissue>
    </source>
</reference>
<evidence type="ECO:0000313" key="2">
    <source>
        <dbReference type="Proteomes" id="UP000314294"/>
    </source>
</evidence>
<comment type="caution">
    <text evidence="1">The sequence shown here is derived from an EMBL/GenBank/DDBJ whole genome shotgun (WGS) entry which is preliminary data.</text>
</comment>
<organism evidence="1 2">
    <name type="scientific">Liparis tanakae</name>
    <name type="common">Tanaka's snailfish</name>
    <dbReference type="NCBI Taxonomy" id="230148"/>
    <lineage>
        <taxon>Eukaryota</taxon>
        <taxon>Metazoa</taxon>
        <taxon>Chordata</taxon>
        <taxon>Craniata</taxon>
        <taxon>Vertebrata</taxon>
        <taxon>Euteleostomi</taxon>
        <taxon>Actinopterygii</taxon>
        <taxon>Neopterygii</taxon>
        <taxon>Teleostei</taxon>
        <taxon>Neoteleostei</taxon>
        <taxon>Acanthomorphata</taxon>
        <taxon>Eupercaria</taxon>
        <taxon>Perciformes</taxon>
        <taxon>Cottioidei</taxon>
        <taxon>Cottales</taxon>
        <taxon>Liparidae</taxon>
        <taxon>Liparis</taxon>
    </lineage>
</organism>
<protein>
    <submittedName>
        <fullName evidence="1">Uncharacterized protein</fullName>
    </submittedName>
</protein>
<name>A0A4Z2HVF8_9TELE</name>
<sequence>MRLPTRPLPGNQCRCCGVMPTSPVPPAAWRITPRRIVGDVRYAGHKSRAELSGTDGGFTPVPLGEAAIKFCFGLHGFWCESLELKVIAAQEVVLMREIEGDRGSDIEKEEEIIPVQSVCAHGDGWLQEGGGSRERGLCCAAKLPMTAHPPIIPLLLPWEGRRDKARGKEEGMGGMIDKVMQV</sequence>
<dbReference type="Proteomes" id="UP000314294">
    <property type="component" value="Unassembled WGS sequence"/>
</dbReference>
<dbReference type="AlphaFoldDB" id="A0A4Z2HVF8"/>
<evidence type="ECO:0000313" key="1">
    <source>
        <dbReference type="EMBL" id="TNN68994.1"/>
    </source>
</evidence>